<keyword evidence="2" id="KW-1185">Reference proteome</keyword>
<dbReference type="Proteomes" id="UP001148838">
    <property type="component" value="Unassembled WGS sequence"/>
</dbReference>
<organism evidence="1 2">
    <name type="scientific">Periplaneta americana</name>
    <name type="common">American cockroach</name>
    <name type="synonym">Blatta americana</name>
    <dbReference type="NCBI Taxonomy" id="6978"/>
    <lineage>
        <taxon>Eukaryota</taxon>
        <taxon>Metazoa</taxon>
        <taxon>Ecdysozoa</taxon>
        <taxon>Arthropoda</taxon>
        <taxon>Hexapoda</taxon>
        <taxon>Insecta</taxon>
        <taxon>Pterygota</taxon>
        <taxon>Neoptera</taxon>
        <taxon>Polyneoptera</taxon>
        <taxon>Dictyoptera</taxon>
        <taxon>Blattodea</taxon>
        <taxon>Blattoidea</taxon>
        <taxon>Blattidae</taxon>
        <taxon>Blattinae</taxon>
        <taxon>Periplaneta</taxon>
    </lineage>
</organism>
<dbReference type="Gene3D" id="3.30.420.10">
    <property type="entry name" value="Ribonuclease H-like superfamily/Ribonuclease H"/>
    <property type="match status" value="1"/>
</dbReference>
<protein>
    <recommendedName>
        <fullName evidence="3">RNase H type-1 domain-containing protein</fullName>
    </recommendedName>
</protein>
<accession>A0ABQ8TIF8</accession>
<evidence type="ECO:0008006" key="3">
    <source>
        <dbReference type="Google" id="ProtNLM"/>
    </source>
</evidence>
<dbReference type="InterPro" id="IPR012337">
    <property type="entry name" value="RNaseH-like_sf"/>
</dbReference>
<proteinExistence type="predicted"/>
<dbReference type="SUPFAM" id="SSF53098">
    <property type="entry name" value="Ribonuclease H-like"/>
    <property type="match status" value="1"/>
</dbReference>
<evidence type="ECO:0000313" key="2">
    <source>
        <dbReference type="Proteomes" id="UP001148838"/>
    </source>
</evidence>
<dbReference type="InterPro" id="IPR036397">
    <property type="entry name" value="RNaseH_sf"/>
</dbReference>
<comment type="caution">
    <text evidence="1">The sequence shown here is derived from an EMBL/GenBank/DDBJ whole genome shotgun (WGS) entry which is preliminary data.</text>
</comment>
<reference evidence="1 2" key="1">
    <citation type="journal article" date="2022" name="Allergy">
        <title>Genome assembly and annotation of Periplaneta americana reveal a comprehensive cockroach allergen profile.</title>
        <authorList>
            <person name="Wang L."/>
            <person name="Xiong Q."/>
            <person name="Saelim N."/>
            <person name="Wang L."/>
            <person name="Nong W."/>
            <person name="Wan A.T."/>
            <person name="Shi M."/>
            <person name="Liu X."/>
            <person name="Cao Q."/>
            <person name="Hui J.H.L."/>
            <person name="Sookrung N."/>
            <person name="Leung T.F."/>
            <person name="Tungtrongchitr A."/>
            <person name="Tsui S.K.W."/>
        </authorList>
    </citation>
    <scope>NUCLEOTIDE SEQUENCE [LARGE SCALE GENOMIC DNA]</scope>
    <source>
        <strain evidence="1">PWHHKU_190912</strain>
    </source>
</reference>
<name>A0ABQ8TIF8_PERAM</name>
<dbReference type="EMBL" id="JAJSOF020000009">
    <property type="protein sequence ID" value="KAJ4446217.1"/>
    <property type="molecule type" value="Genomic_DNA"/>
</dbReference>
<sequence>MAGLCEGGRLAFEVHNTATASRKNGQGDSSIVAEFEATEVHPSFLDIFNYTFCYIGIMTAKAYRTVSNDALCVITGIIPINIQIEETAEYYRVVKRSRNQHDHENRNQIDHDMELKHWQHPADHVKVREGKEDNEYNIIKIFTDGSKGELGVGAGVAIFKEGNLEEALKYRLNGKCSNNQAEQLAILKAIQHVQTLESQQQKFQYLQTAG</sequence>
<evidence type="ECO:0000313" key="1">
    <source>
        <dbReference type="EMBL" id="KAJ4446217.1"/>
    </source>
</evidence>
<gene>
    <name evidence="1" type="ORF">ANN_12911</name>
</gene>